<protein>
    <submittedName>
        <fullName evidence="2">Uncharacterized protein</fullName>
    </submittedName>
</protein>
<dbReference type="GO" id="GO:0007052">
    <property type="term" value="P:mitotic spindle organization"/>
    <property type="evidence" value="ECO:0007669"/>
    <property type="project" value="EnsemblFungi"/>
</dbReference>
<proteinExistence type="predicted"/>
<organism evidence="2 3">
    <name type="scientific">Tetrapisispora phaffii (strain ATCC 24235 / CBS 4417 / NBRC 1672 / NRRL Y-8282 / UCD 70-5)</name>
    <name type="common">Yeast</name>
    <name type="synonym">Fabospora phaffii</name>
    <dbReference type="NCBI Taxonomy" id="1071381"/>
    <lineage>
        <taxon>Eukaryota</taxon>
        <taxon>Fungi</taxon>
        <taxon>Dikarya</taxon>
        <taxon>Ascomycota</taxon>
        <taxon>Saccharomycotina</taxon>
        <taxon>Saccharomycetes</taxon>
        <taxon>Saccharomycetales</taxon>
        <taxon>Saccharomycetaceae</taxon>
        <taxon>Tetrapisispora</taxon>
    </lineage>
</organism>
<dbReference type="eggNOG" id="ENOG502S4EM">
    <property type="taxonomic scope" value="Eukaryota"/>
</dbReference>
<dbReference type="GO" id="GO:1902426">
    <property type="term" value="P:deactivation of mitotic spindle assembly checkpoint"/>
    <property type="evidence" value="ECO:0007669"/>
    <property type="project" value="EnsemblFungi"/>
</dbReference>
<dbReference type="Pfam" id="PF17300">
    <property type="entry name" value="FIN1"/>
    <property type="match status" value="1"/>
</dbReference>
<dbReference type="InterPro" id="IPR035260">
    <property type="entry name" value="Fin1"/>
</dbReference>
<accession>G8BR78</accession>
<name>G8BR78_TETPH</name>
<dbReference type="GO" id="GO:0008017">
    <property type="term" value="F:microtubule binding"/>
    <property type="evidence" value="ECO:0007669"/>
    <property type="project" value="EnsemblFungi"/>
</dbReference>
<evidence type="ECO:0000256" key="1">
    <source>
        <dbReference type="SAM" id="MobiDB-lite"/>
    </source>
</evidence>
<dbReference type="GO" id="GO:0000776">
    <property type="term" value="C:kinetochore"/>
    <property type="evidence" value="ECO:0007669"/>
    <property type="project" value="EnsemblFungi"/>
</dbReference>
<dbReference type="GO" id="GO:0005882">
    <property type="term" value="C:intermediate filament"/>
    <property type="evidence" value="ECO:0007669"/>
    <property type="project" value="EnsemblFungi"/>
</dbReference>
<dbReference type="GO" id="GO:0005634">
    <property type="term" value="C:nucleus"/>
    <property type="evidence" value="ECO:0007669"/>
    <property type="project" value="EnsemblFungi"/>
</dbReference>
<reference evidence="2 3" key="1">
    <citation type="journal article" date="2011" name="Proc. Natl. Acad. Sci. U.S.A.">
        <title>Evolutionary erosion of yeast sex chromosomes by mating-type switching accidents.</title>
        <authorList>
            <person name="Gordon J.L."/>
            <person name="Armisen D."/>
            <person name="Proux-Wera E."/>
            <person name="Oheigeartaigh S.S."/>
            <person name="Byrne K.P."/>
            <person name="Wolfe K.H."/>
        </authorList>
    </citation>
    <scope>NUCLEOTIDE SEQUENCE [LARGE SCALE GENOMIC DNA]</scope>
    <source>
        <strain evidence="3">ATCC 24235 / CBS 4417 / NBRC 1672 / NRRL Y-8282 / UCD 70-5</strain>
    </source>
</reference>
<evidence type="ECO:0000313" key="3">
    <source>
        <dbReference type="Proteomes" id="UP000005666"/>
    </source>
</evidence>
<evidence type="ECO:0000313" key="2">
    <source>
        <dbReference type="EMBL" id="CCE62254.1"/>
    </source>
</evidence>
<dbReference type="GO" id="GO:0045104">
    <property type="term" value="P:intermediate filament cytoskeleton organization"/>
    <property type="evidence" value="ECO:0007669"/>
    <property type="project" value="EnsemblFungi"/>
</dbReference>
<dbReference type="GeneID" id="11533957"/>
<dbReference type="GO" id="GO:0000164">
    <property type="term" value="C:protein phosphatase type 1 complex"/>
    <property type="evidence" value="ECO:0007669"/>
    <property type="project" value="EnsemblFungi"/>
</dbReference>
<dbReference type="GO" id="GO:0000235">
    <property type="term" value="C:astral microtubule"/>
    <property type="evidence" value="ECO:0007669"/>
    <property type="project" value="EnsemblFungi"/>
</dbReference>
<dbReference type="GO" id="GO:0000070">
    <property type="term" value="P:mitotic sister chromatid segregation"/>
    <property type="evidence" value="ECO:0007669"/>
    <property type="project" value="EnsemblFungi"/>
</dbReference>
<dbReference type="RefSeq" id="XP_003684688.1">
    <property type="nucleotide sequence ID" value="XM_003684640.1"/>
</dbReference>
<dbReference type="GO" id="GO:0005200">
    <property type="term" value="F:structural constituent of cytoskeleton"/>
    <property type="evidence" value="ECO:0007669"/>
    <property type="project" value="EnsemblFungi"/>
</dbReference>
<dbReference type="GO" id="GO:0034501">
    <property type="term" value="P:protein localization to kinetochore"/>
    <property type="evidence" value="ECO:0007669"/>
    <property type="project" value="EnsemblFungi"/>
</dbReference>
<dbReference type="EMBL" id="HE612858">
    <property type="protein sequence ID" value="CCE62254.1"/>
    <property type="molecule type" value="Genomic_DNA"/>
</dbReference>
<feature type="region of interest" description="Disordered" evidence="1">
    <location>
        <begin position="1"/>
        <end position="26"/>
    </location>
</feature>
<keyword evidence="3" id="KW-1185">Reference proteome</keyword>
<sequence>MLTDISNTVNSSTSKRSESLNHAGKGITDFKKNSLQKDPVRSILKSSRLFKSPEKLNNCKVSKKSTLHITPKKLASPECLRDYIPKVTRSVDYSDFRKMHEPIIETNGTVTNVLFPTSPLKIRFSDSIKPIGGDGSLNRIRAKFKNGLMSPEKLIQRKGTSIITSKARRNLFEEIQRESTSTTIDTNKIKTIQKSLNNGILKKEIQKGESPHKSVKFHIPDNESDIRQQLNDINNLLNAILTRQDVLEKEISEIKRNNPNRLRE</sequence>
<dbReference type="Proteomes" id="UP000005666">
    <property type="component" value="Chromosome 3"/>
</dbReference>
<dbReference type="AlphaFoldDB" id="G8BR78"/>
<feature type="compositionally biased region" description="Polar residues" evidence="1">
    <location>
        <begin position="1"/>
        <end position="14"/>
    </location>
</feature>
<dbReference type="STRING" id="1071381.G8BR78"/>
<dbReference type="KEGG" id="tpf:TPHA_0C00980"/>
<dbReference type="HOGENOM" id="CLU_095077_0_0_1"/>
<dbReference type="GO" id="GO:0072686">
    <property type="term" value="C:mitotic spindle"/>
    <property type="evidence" value="ECO:0007669"/>
    <property type="project" value="EnsemblFungi"/>
</dbReference>
<gene>
    <name evidence="2" type="primary">TPHA0C00980</name>
    <name evidence="2" type="ordered locus">TPHA_0C00980</name>
</gene>
<dbReference type="OrthoDB" id="4052026at2759"/>
<dbReference type="GO" id="GO:0005816">
    <property type="term" value="C:spindle pole body"/>
    <property type="evidence" value="ECO:0007669"/>
    <property type="project" value="EnsemblFungi"/>
</dbReference>